<proteinExistence type="predicted"/>
<sequence length="73" mass="8105">MSQTRETSLSKRIGFGPNVIDGQSALDRHNRTVHLVSRVAPGLSDTALDELAAFADRLRHEEGLPPIRLTARW</sequence>
<dbReference type="Proteomes" id="UP000254869">
    <property type="component" value="Unassembled WGS sequence"/>
</dbReference>
<protein>
    <submittedName>
        <fullName evidence="1">Uncharacterized protein</fullName>
    </submittedName>
</protein>
<organism evidence="1 2">
    <name type="scientific">Nocardia pseudobrasiliensis</name>
    <dbReference type="NCBI Taxonomy" id="45979"/>
    <lineage>
        <taxon>Bacteria</taxon>
        <taxon>Bacillati</taxon>
        <taxon>Actinomycetota</taxon>
        <taxon>Actinomycetes</taxon>
        <taxon>Mycobacteriales</taxon>
        <taxon>Nocardiaceae</taxon>
        <taxon>Nocardia</taxon>
    </lineage>
</organism>
<keyword evidence="2" id="KW-1185">Reference proteome</keyword>
<evidence type="ECO:0000313" key="1">
    <source>
        <dbReference type="EMBL" id="RDI68247.1"/>
    </source>
</evidence>
<comment type="caution">
    <text evidence="1">The sequence shown here is derived from an EMBL/GenBank/DDBJ whole genome shotgun (WGS) entry which is preliminary data.</text>
</comment>
<name>A0A370IC14_9NOCA</name>
<gene>
    <name evidence="1" type="ORF">DFR76_102648</name>
</gene>
<reference evidence="1 2" key="1">
    <citation type="submission" date="2018-07" db="EMBL/GenBank/DDBJ databases">
        <title>Genomic Encyclopedia of Type Strains, Phase IV (KMG-IV): sequencing the most valuable type-strain genomes for metagenomic binning, comparative biology and taxonomic classification.</title>
        <authorList>
            <person name="Goeker M."/>
        </authorList>
    </citation>
    <scope>NUCLEOTIDE SEQUENCE [LARGE SCALE GENOMIC DNA]</scope>
    <source>
        <strain evidence="1 2">DSM 44290</strain>
    </source>
</reference>
<dbReference type="EMBL" id="QQBC01000002">
    <property type="protein sequence ID" value="RDI68247.1"/>
    <property type="molecule type" value="Genomic_DNA"/>
</dbReference>
<dbReference type="AlphaFoldDB" id="A0A370IC14"/>
<accession>A0A370IC14</accession>
<evidence type="ECO:0000313" key="2">
    <source>
        <dbReference type="Proteomes" id="UP000254869"/>
    </source>
</evidence>